<feature type="transmembrane region" description="Helical" evidence="6">
    <location>
        <begin position="317"/>
        <end position="341"/>
    </location>
</feature>
<dbReference type="PANTHER" id="PTHR23514">
    <property type="entry name" value="BYPASS OF STOP CODON PROTEIN 6"/>
    <property type="match status" value="1"/>
</dbReference>
<dbReference type="InterPro" id="IPR051788">
    <property type="entry name" value="MFS_Transporter"/>
</dbReference>
<feature type="transmembrane region" description="Helical" evidence="6">
    <location>
        <begin position="155"/>
        <end position="175"/>
    </location>
</feature>
<protein>
    <submittedName>
        <fullName evidence="8">MFS transporter</fullName>
    </submittedName>
</protein>
<evidence type="ECO:0000259" key="7">
    <source>
        <dbReference type="PROSITE" id="PS50850"/>
    </source>
</evidence>
<feature type="domain" description="Major facilitator superfamily (MFS) profile" evidence="7">
    <location>
        <begin position="195"/>
        <end position="378"/>
    </location>
</feature>
<evidence type="ECO:0000313" key="10">
    <source>
        <dbReference type="Proteomes" id="UP001147046"/>
    </source>
</evidence>
<feature type="transmembrane region" description="Helical" evidence="6">
    <location>
        <begin position="347"/>
        <end position="368"/>
    </location>
</feature>
<evidence type="ECO:0000256" key="2">
    <source>
        <dbReference type="ARBA" id="ARBA00022475"/>
    </source>
</evidence>
<feature type="transmembrane region" description="Helical" evidence="6">
    <location>
        <begin position="93"/>
        <end position="118"/>
    </location>
</feature>
<dbReference type="Pfam" id="PF07690">
    <property type="entry name" value="MFS_1"/>
    <property type="match status" value="1"/>
</dbReference>
<organism evidence="8 10">
    <name type="scientific">Citrobacter portucalensis</name>
    <dbReference type="NCBI Taxonomy" id="1639133"/>
    <lineage>
        <taxon>Bacteria</taxon>
        <taxon>Pseudomonadati</taxon>
        <taxon>Pseudomonadota</taxon>
        <taxon>Gammaproteobacteria</taxon>
        <taxon>Enterobacterales</taxon>
        <taxon>Enterobacteriaceae</taxon>
        <taxon>Citrobacter</taxon>
        <taxon>Citrobacter freundii complex</taxon>
    </lineage>
</organism>
<proteinExistence type="predicted"/>
<evidence type="ECO:0000256" key="5">
    <source>
        <dbReference type="ARBA" id="ARBA00023136"/>
    </source>
</evidence>
<feature type="transmembrane region" description="Helical" evidence="6">
    <location>
        <begin position="287"/>
        <end position="305"/>
    </location>
</feature>
<feature type="transmembrane region" description="Helical" evidence="6">
    <location>
        <begin position="38"/>
        <end position="57"/>
    </location>
</feature>
<dbReference type="PANTHER" id="PTHR23514:SF13">
    <property type="entry name" value="INNER MEMBRANE PROTEIN YBJJ"/>
    <property type="match status" value="1"/>
</dbReference>
<feature type="transmembrane region" description="Helical" evidence="6">
    <location>
        <begin position="69"/>
        <end position="87"/>
    </location>
</feature>
<keyword evidence="4 6" id="KW-1133">Transmembrane helix</keyword>
<dbReference type="InterPro" id="IPR011701">
    <property type="entry name" value="MFS"/>
</dbReference>
<feature type="transmembrane region" description="Helical" evidence="6">
    <location>
        <begin position="231"/>
        <end position="250"/>
    </location>
</feature>
<dbReference type="GO" id="GO:0022857">
    <property type="term" value="F:transmembrane transporter activity"/>
    <property type="evidence" value="ECO:0007669"/>
    <property type="project" value="InterPro"/>
</dbReference>
<dbReference type="InterPro" id="IPR020846">
    <property type="entry name" value="MFS_dom"/>
</dbReference>
<keyword evidence="5 6" id="KW-0472">Membrane</keyword>
<dbReference type="GO" id="GO:0016020">
    <property type="term" value="C:membrane"/>
    <property type="evidence" value="ECO:0007669"/>
    <property type="project" value="UniProtKB-SubCell"/>
</dbReference>
<dbReference type="InterPro" id="IPR036259">
    <property type="entry name" value="MFS_trans_sf"/>
</dbReference>
<comment type="subcellular location">
    <subcellularLocation>
        <location evidence="1">Membrane</location>
        <topology evidence="1">Multi-pass membrane protein</topology>
    </subcellularLocation>
</comment>
<dbReference type="Proteomes" id="UP001147046">
    <property type="component" value="Unassembled WGS sequence"/>
</dbReference>
<feature type="transmembrane region" description="Helical" evidence="6">
    <location>
        <begin position="262"/>
        <end position="281"/>
    </location>
</feature>
<evidence type="ECO:0000256" key="4">
    <source>
        <dbReference type="ARBA" id="ARBA00022989"/>
    </source>
</evidence>
<dbReference type="CDD" id="cd17393">
    <property type="entry name" value="MFS_MosC_like"/>
    <property type="match status" value="1"/>
</dbReference>
<feature type="transmembrane region" description="Helical" evidence="6">
    <location>
        <begin position="130"/>
        <end position="149"/>
    </location>
</feature>
<evidence type="ECO:0000256" key="1">
    <source>
        <dbReference type="ARBA" id="ARBA00004141"/>
    </source>
</evidence>
<evidence type="ECO:0000313" key="9">
    <source>
        <dbReference type="EMBL" id="MDX7149669.1"/>
    </source>
</evidence>
<dbReference type="Gene3D" id="1.20.1250.20">
    <property type="entry name" value="MFS general substrate transporter like domains"/>
    <property type="match status" value="2"/>
</dbReference>
<accession>A0AAJ1JQX1</accession>
<dbReference type="RefSeq" id="WP_032934445.1">
    <property type="nucleotide sequence ID" value="NZ_CBCYHB010000006.1"/>
</dbReference>
<dbReference type="PROSITE" id="PS50850">
    <property type="entry name" value="MFS"/>
    <property type="match status" value="1"/>
</dbReference>
<evidence type="ECO:0000256" key="3">
    <source>
        <dbReference type="ARBA" id="ARBA00022692"/>
    </source>
</evidence>
<dbReference type="Proteomes" id="UP001271725">
    <property type="component" value="Unassembled WGS sequence"/>
</dbReference>
<dbReference type="AlphaFoldDB" id="A0AAJ1JQX1"/>
<sequence length="378" mass="39257">MNEKVATRCIFFIAGLATSAWAVMVPFAKINTGANEAVLGVLLLCLGGGAIISMPLAGPLTARFGCRKIIGCAVLIILLSMPFLTLANDPVSLGLLLLTFGTGIGLANCAMNIQAILVEKNESIPLMSGFHGMYSVGGIAGAGVMTGLLTVGLNIHTASLSVCLIIFLLLIASYRQLLTYASPAEGPSFSFPKGDVLLLGVICFIVFLAEGTVLDWSAVYLSEVRQVADSQAGLGFTCFAVAMTVGRLSGDAVISRLGALPVVIYGAILAFFGFCLIILVSSIPALLAGYFFIGAGCANIVPVMFSQIGKQQSMPQAVAVPAVTTMGYIGVLAGPAMIGFIAHRSSLPAAFIFVAALMILVLMLSLALSKTLKLHQEI</sequence>
<dbReference type="EMBL" id="JAXABJ010000014">
    <property type="protein sequence ID" value="MDX7149669.1"/>
    <property type="molecule type" value="Genomic_DNA"/>
</dbReference>
<evidence type="ECO:0000313" key="8">
    <source>
        <dbReference type="EMBL" id="MDE9624990.1"/>
    </source>
</evidence>
<dbReference type="EMBL" id="JAKIHV010000012">
    <property type="protein sequence ID" value="MDE9624990.1"/>
    <property type="molecule type" value="Genomic_DNA"/>
</dbReference>
<evidence type="ECO:0000256" key="6">
    <source>
        <dbReference type="SAM" id="Phobius"/>
    </source>
</evidence>
<feature type="transmembrane region" description="Helical" evidence="6">
    <location>
        <begin position="196"/>
        <end position="219"/>
    </location>
</feature>
<comment type="caution">
    <text evidence="8">The sequence shown here is derived from an EMBL/GenBank/DDBJ whole genome shotgun (WGS) entry which is preliminary data.</text>
</comment>
<reference evidence="9" key="2">
    <citation type="submission" date="2023-11" db="EMBL/GenBank/DDBJ databases">
        <title>Detection of rare carbapenemases in Enterobacterales - comparison of two colorimetric and two CIM-based carbapenemase assays.</title>
        <authorList>
            <person name="Schaffarczyk L."/>
            <person name="Noster J."/>
            <person name="Stelzer Y."/>
            <person name="Sattler J."/>
            <person name="Gatermann S."/>
            <person name="Hamprecht A."/>
        </authorList>
    </citation>
    <scope>NUCLEOTIDE SEQUENCE</scope>
    <source>
        <strain evidence="9">CIM-Carb-133</strain>
    </source>
</reference>
<reference evidence="8" key="1">
    <citation type="submission" date="2022-01" db="EMBL/GenBank/DDBJ databases">
        <title>Genetic Characterization of Carbapenem-resistant Citrobacter spp. from China: a multicenter study.</title>
        <authorList>
            <person name="Ye L."/>
        </authorList>
    </citation>
    <scope>NUCLEOTIDE SEQUENCE</scope>
    <source>
        <strain evidence="8">IR5464</strain>
    </source>
</reference>
<gene>
    <name evidence="8" type="ORF">L2102_16830</name>
    <name evidence="9" type="ORF">SJ265_17975</name>
</gene>
<keyword evidence="2" id="KW-1003">Cell membrane</keyword>
<dbReference type="SUPFAM" id="SSF103473">
    <property type="entry name" value="MFS general substrate transporter"/>
    <property type="match status" value="1"/>
</dbReference>
<keyword evidence="3 6" id="KW-0812">Transmembrane</keyword>
<name>A0AAJ1JQX1_9ENTR</name>